<dbReference type="GO" id="GO:0000156">
    <property type="term" value="F:phosphorelay response regulator activity"/>
    <property type="evidence" value="ECO:0007669"/>
    <property type="project" value="InterPro"/>
</dbReference>
<dbReference type="AlphaFoldDB" id="A0A0U2X6A5"/>
<dbReference type="EMBL" id="CP013655">
    <property type="protein sequence ID" value="ALS35664.1"/>
    <property type="molecule type" value="Genomic_DNA"/>
</dbReference>
<dbReference type="GO" id="GO:0003677">
    <property type="term" value="F:DNA binding"/>
    <property type="evidence" value="ECO:0007669"/>
    <property type="project" value="InterPro"/>
</dbReference>
<evidence type="ECO:0000259" key="2">
    <source>
        <dbReference type="PROSITE" id="PS50110"/>
    </source>
</evidence>
<proteinExistence type="predicted"/>
<accession>A0A0U2X6A5</accession>
<dbReference type="Pfam" id="PF00072">
    <property type="entry name" value="Response_reg"/>
    <property type="match status" value="1"/>
</dbReference>
<evidence type="ECO:0000259" key="3">
    <source>
        <dbReference type="PROSITE" id="PS50930"/>
    </source>
</evidence>
<dbReference type="Pfam" id="PF04397">
    <property type="entry name" value="LytTR"/>
    <property type="match status" value="1"/>
</dbReference>
<evidence type="ECO:0000313" key="4">
    <source>
        <dbReference type="EMBL" id="ALS35664.1"/>
    </source>
</evidence>
<dbReference type="SMART" id="SM00850">
    <property type="entry name" value="LytTR"/>
    <property type="match status" value="1"/>
</dbReference>
<dbReference type="RefSeq" id="WP_208928328.1">
    <property type="nucleotide sequence ID" value="NZ_CP013655.1"/>
</dbReference>
<feature type="domain" description="Response regulatory" evidence="2">
    <location>
        <begin position="3"/>
        <end position="123"/>
    </location>
</feature>
<dbReference type="KEGG" id="erx:ATZ35_00360"/>
<dbReference type="SUPFAM" id="SSF52172">
    <property type="entry name" value="CheY-like"/>
    <property type="match status" value="1"/>
</dbReference>
<evidence type="ECO:0008006" key="6">
    <source>
        <dbReference type="Google" id="ProtNLM"/>
    </source>
</evidence>
<dbReference type="PANTHER" id="PTHR37299:SF1">
    <property type="entry name" value="STAGE 0 SPORULATION PROTEIN A HOMOLOG"/>
    <property type="match status" value="1"/>
</dbReference>
<feature type="modified residue" description="4-aspartylphosphate" evidence="1">
    <location>
        <position position="60"/>
    </location>
</feature>
<dbReference type="STRING" id="118060.ATZ35_00360"/>
<dbReference type="InterPro" id="IPR007492">
    <property type="entry name" value="LytTR_DNA-bd_dom"/>
</dbReference>
<keyword evidence="1" id="KW-0597">Phosphoprotein</keyword>
<dbReference type="Gene3D" id="2.40.50.1020">
    <property type="entry name" value="LytTr DNA-binding domain"/>
    <property type="match status" value="1"/>
</dbReference>
<reference evidence="5" key="1">
    <citation type="submission" date="2015-12" db="EMBL/GenBank/DDBJ databases">
        <authorList>
            <person name="Lauer A."/>
            <person name="Humrighouse B."/>
            <person name="Loparev V."/>
            <person name="Shewmaker P.L."/>
            <person name="Whitney A.M."/>
            <person name="McLaughlin R.W."/>
        </authorList>
    </citation>
    <scope>NUCLEOTIDE SEQUENCE [LARGE SCALE GENOMIC DNA]</scope>
    <source>
        <strain evidence="5">LMG 26678</strain>
    </source>
</reference>
<evidence type="ECO:0000313" key="5">
    <source>
        <dbReference type="Proteomes" id="UP000067523"/>
    </source>
</evidence>
<evidence type="ECO:0000256" key="1">
    <source>
        <dbReference type="PROSITE-ProRule" id="PRU00169"/>
    </source>
</evidence>
<dbReference type="Proteomes" id="UP000067523">
    <property type="component" value="Chromosome"/>
</dbReference>
<feature type="domain" description="HTH LytTR-type" evidence="3">
    <location>
        <begin position="133"/>
        <end position="235"/>
    </location>
</feature>
<sequence length="243" mass="28596">MIKVALCDDDRMQATYLEENLLNIISKHTELNIDIDIFESGESLLKNIIAQGDYQILFLDIEMPGRNGIEIAKEIRKLSRKGLIVYVTSYDFYTLQSFEVTPFRYLLKPVESEVIEQVFLAAIDDIFMNHSYLFFKYKNSQYQVDTEEILCLCSENGRQINVKLSYEPDSVLYYGKIKDLEKQLNPLIFVKINRGVLVNFKYVKIIHKDEVHMINGERFTISRSRRKKVKESYRQFVERTMGI</sequence>
<dbReference type="PROSITE" id="PS50110">
    <property type="entry name" value="RESPONSE_REGULATORY"/>
    <property type="match status" value="1"/>
</dbReference>
<dbReference type="InterPro" id="IPR046947">
    <property type="entry name" value="LytR-like"/>
</dbReference>
<dbReference type="PROSITE" id="PS50930">
    <property type="entry name" value="HTH_LYTTR"/>
    <property type="match status" value="1"/>
</dbReference>
<dbReference type="InterPro" id="IPR001789">
    <property type="entry name" value="Sig_transdc_resp-reg_receiver"/>
</dbReference>
<dbReference type="Gene3D" id="3.40.50.2300">
    <property type="match status" value="1"/>
</dbReference>
<organism evidence="4 5">
    <name type="scientific">Enterococcus rotai</name>
    <dbReference type="NCBI Taxonomy" id="118060"/>
    <lineage>
        <taxon>Bacteria</taxon>
        <taxon>Bacillati</taxon>
        <taxon>Bacillota</taxon>
        <taxon>Bacilli</taxon>
        <taxon>Lactobacillales</taxon>
        <taxon>Enterococcaceae</taxon>
        <taxon>Enterococcus</taxon>
    </lineage>
</organism>
<dbReference type="SMART" id="SM00448">
    <property type="entry name" value="REC"/>
    <property type="match status" value="1"/>
</dbReference>
<keyword evidence="5" id="KW-1185">Reference proteome</keyword>
<gene>
    <name evidence="4" type="ORF">ATZ35_00360</name>
</gene>
<name>A0A0U2X6A5_9ENTE</name>
<dbReference type="InterPro" id="IPR011006">
    <property type="entry name" value="CheY-like_superfamily"/>
</dbReference>
<protein>
    <recommendedName>
        <fullName evidence="6">Two-component system response regulator</fullName>
    </recommendedName>
</protein>
<dbReference type="PANTHER" id="PTHR37299">
    <property type="entry name" value="TRANSCRIPTIONAL REGULATOR-RELATED"/>
    <property type="match status" value="1"/>
</dbReference>